<dbReference type="OrthoDB" id="626916at2"/>
<proteinExistence type="predicted"/>
<keyword evidence="2" id="KW-1185">Reference proteome</keyword>
<dbReference type="EMBL" id="CP034951">
    <property type="protein sequence ID" value="QAA81843.1"/>
    <property type="molecule type" value="Genomic_DNA"/>
</dbReference>
<organism evidence="1 2">
    <name type="scientific">Aequorivita ciconiae</name>
    <dbReference type="NCBI Taxonomy" id="2494375"/>
    <lineage>
        <taxon>Bacteria</taxon>
        <taxon>Pseudomonadati</taxon>
        <taxon>Bacteroidota</taxon>
        <taxon>Flavobacteriia</taxon>
        <taxon>Flavobacteriales</taxon>
        <taxon>Flavobacteriaceae</taxon>
        <taxon>Aequorivita</taxon>
    </lineage>
</organism>
<reference evidence="1 2" key="1">
    <citation type="submission" date="2019-01" db="EMBL/GenBank/DDBJ databases">
        <title>Complete genome sequencing of Aequorivita sp. H23M31.</title>
        <authorList>
            <person name="Bae J.-W."/>
        </authorList>
    </citation>
    <scope>NUCLEOTIDE SEQUENCE [LARGE SCALE GENOMIC DNA]</scope>
    <source>
        <strain evidence="1 2">H23M31</strain>
    </source>
</reference>
<dbReference type="RefSeq" id="WP_128250224.1">
    <property type="nucleotide sequence ID" value="NZ_CP034951.1"/>
</dbReference>
<evidence type="ECO:0000313" key="2">
    <source>
        <dbReference type="Proteomes" id="UP000285517"/>
    </source>
</evidence>
<accession>A0A410G3L0</accession>
<dbReference type="Proteomes" id="UP000285517">
    <property type="component" value="Chromosome"/>
</dbReference>
<dbReference type="KEGG" id="aev:EI546_08980"/>
<evidence type="ECO:0000313" key="1">
    <source>
        <dbReference type="EMBL" id="QAA81843.1"/>
    </source>
</evidence>
<protein>
    <submittedName>
        <fullName evidence="1">Uncharacterized protein</fullName>
    </submittedName>
</protein>
<sequence>MANDHFEEYYAEKLWETIPSIYRHEDGIAQEPGVLRALVQVIARQAAILRRSQDSLWDDQFIELCDEWAVPYIGELLATRLLSEQNKRGRRIDVAKTIYYRRRKGTPRVLEELISDISGWEGKMVEQFQKIVRSRHGLDAKPQTHAGKFSGTLPGGCADLRNPRASELINGPFEEFFHIPDFRRHRGLAGRYSIPKLAFYLYRITVYEAIDVTPFSLGDGKGFSFDPSGRDIPLFSKASMYSDWNRWRPATEPELAAPIRCRLLGHATYFITEAIIQQLIDLPTPISESAAIELRQISGLVFKNDTSLLQLIGTFSNSAEILDPLVLLPLLSLALMEDCGKSVLFPDKESVLSNPLDLNSILVGFKEPFNEVITSERISSGNLLNWTTASGKDLIIDPENGRFLFHTPPEELGKIYIAYYYGFSGPIGAGSYERPWILNSLPDIKKTNGGPLIATDLLNDGITQIEDSKTYGPISSKMAIVQMGIQAVNKQRPYLRLESTLTLGTGTNKNSQITFDGLWIGSKGDKVAEIILKGNFKCVIIKNCTLDPGGSKNIKDEQLFPVKLIVDGYVENLCIESSIIGPVHLSNHGYIEETSIRDSIIQSVDSTINALEVKTGKTNIERSTIFGSIDVHRLYATEVIITSESNVTDTQNGCFRFGAAPQSSRLPHPFESFLFEFDTHHWFTSRKFGNPAYGQLSDTAPTVLKNGAENGSEMGAFSTLLNPIKFDGLKTKIEEYMPFGLIPIYIHNT</sequence>
<dbReference type="AlphaFoldDB" id="A0A410G3L0"/>
<name>A0A410G3L0_9FLAO</name>
<gene>
    <name evidence="1" type="ORF">EI546_08980</name>
</gene>